<dbReference type="Proteomes" id="UP001178507">
    <property type="component" value="Unassembled WGS sequence"/>
</dbReference>
<proteinExistence type="predicted"/>
<organism evidence="3 4">
    <name type="scientific">Effrenium voratum</name>
    <dbReference type="NCBI Taxonomy" id="2562239"/>
    <lineage>
        <taxon>Eukaryota</taxon>
        <taxon>Sar</taxon>
        <taxon>Alveolata</taxon>
        <taxon>Dinophyceae</taxon>
        <taxon>Suessiales</taxon>
        <taxon>Symbiodiniaceae</taxon>
        <taxon>Effrenium</taxon>
    </lineage>
</organism>
<dbReference type="InterPro" id="IPR004170">
    <property type="entry name" value="WWE_dom"/>
</dbReference>
<sequence>MRKPLHLGGPAHWAMASWSWLGAGRWQAYDNATSRTIEQAHKQGQATVRIALKNGQYDIDLKKMQQVHATRPSKTRTIRREDGQASSTASTCSAATSARSVRSSGSSTDELSLVSQMQVLHMQIPCCSVASEDEKSSVQLQFSKKWDTSREPEPSISEIYTIHVSATVQERFTRCCEAIGEVPAYGYGESPGNQQRRFHGTRQICNFKGQPCDSEGCSACGIIREGFKLQYISTGSGNRGAFGEGHYATSMSATAKGYGGSQNVVIVTKVAAEALLPACIVDSLHSLRNANVRYGIESPESAEHLARQNTPNLMSNASRKACKL</sequence>
<dbReference type="InterPro" id="IPR037197">
    <property type="entry name" value="WWE_dom_sf"/>
</dbReference>
<dbReference type="SUPFAM" id="SSF117839">
    <property type="entry name" value="WWE domain"/>
    <property type="match status" value="1"/>
</dbReference>
<feature type="compositionally biased region" description="Low complexity" evidence="1">
    <location>
        <begin position="85"/>
        <end position="107"/>
    </location>
</feature>
<dbReference type="InterPro" id="IPR018123">
    <property type="entry name" value="WWE-dom_subgr"/>
</dbReference>
<feature type="region of interest" description="Disordered" evidence="1">
    <location>
        <begin position="66"/>
        <end position="107"/>
    </location>
</feature>
<evidence type="ECO:0000313" key="3">
    <source>
        <dbReference type="EMBL" id="CAJ1397903.1"/>
    </source>
</evidence>
<dbReference type="AlphaFoldDB" id="A0AA36J3K5"/>
<evidence type="ECO:0000256" key="1">
    <source>
        <dbReference type="SAM" id="MobiDB-lite"/>
    </source>
</evidence>
<dbReference type="PROSITE" id="PS50918">
    <property type="entry name" value="WWE"/>
    <property type="match status" value="1"/>
</dbReference>
<dbReference type="GO" id="GO:0008270">
    <property type="term" value="F:zinc ion binding"/>
    <property type="evidence" value="ECO:0007669"/>
    <property type="project" value="InterPro"/>
</dbReference>
<dbReference type="Gene3D" id="3.30.720.50">
    <property type="match status" value="1"/>
</dbReference>
<name>A0AA36J3K5_9DINO</name>
<dbReference type="SMART" id="SM00678">
    <property type="entry name" value="WWE"/>
    <property type="match status" value="1"/>
</dbReference>
<feature type="domain" description="WWE" evidence="2">
    <location>
        <begin position="1"/>
        <end position="80"/>
    </location>
</feature>
<keyword evidence="4" id="KW-1185">Reference proteome</keyword>
<gene>
    <name evidence="3" type="ORF">EVOR1521_LOCUS21822</name>
</gene>
<evidence type="ECO:0000313" key="4">
    <source>
        <dbReference type="Proteomes" id="UP001178507"/>
    </source>
</evidence>
<reference evidence="3" key="1">
    <citation type="submission" date="2023-08" db="EMBL/GenBank/DDBJ databases">
        <authorList>
            <person name="Chen Y."/>
            <person name="Shah S."/>
            <person name="Dougan E. K."/>
            <person name="Thang M."/>
            <person name="Chan C."/>
        </authorList>
    </citation>
    <scope>NUCLEOTIDE SEQUENCE</scope>
</reference>
<protein>
    <recommendedName>
        <fullName evidence="2">WWE domain-containing protein</fullName>
    </recommendedName>
</protein>
<dbReference type="Gene3D" id="3.90.228.10">
    <property type="match status" value="1"/>
</dbReference>
<accession>A0AA36J3K5</accession>
<comment type="caution">
    <text evidence="3">The sequence shown here is derived from an EMBL/GenBank/DDBJ whole genome shotgun (WGS) entry which is preliminary data.</text>
</comment>
<dbReference type="Pfam" id="PF02825">
    <property type="entry name" value="WWE"/>
    <property type="match status" value="1"/>
</dbReference>
<dbReference type="EMBL" id="CAUJNA010003282">
    <property type="protein sequence ID" value="CAJ1397903.1"/>
    <property type="molecule type" value="Genomic_DNA"/>
</dbReference>
<dbReference type="SUPFAM" id="SSF56399">
    <property type="entry name" value="ADP-ribosylation"/>
    <property type="match status" value="1"/>
</dbReference>
<evidence type="ECO:0000259" key="2">
    <source>
        <dbReference type="PROSITE" id="PS50918"/>
    </source>
</evidence>